<keyword evidence="1" id="KW-1133">Transmembrane helix</keyword>
<protein>
    <recommendedName>
        <fullName evidence="2">CBU-0592-like domain-containing protein</fullName>
    </recommendedName>
</protein>
<feature type="transmembrane region" description="Helical" evidence="1">
    <location>
        <begin position="55"/>
        <end position="75"/>
    </location>
</feature>
<evidence type="ECO:0000256" key="1">
    <source>
        <dbReference type="SAM" id="Phobius"/>
    </source>
</evidence>
<evidence type="ECO:0000259" key="2">
    <source>
        <dbReference type="Pfam" id="PF26604"/>
    </source>
</evidence>
<feature type="transmembrane region" description="Helical" evidence="1">
    <location>
        <begin position="31"/>
        <end position="49"/>
    </location>
</feature>
<evidence type="ECO:0000313" key="3">
    <source>
        <dbReference type="EMBL" id="TWI04892.1"/>
    </source>
</evidence>
<keyword evidence="1" id="KW-0472">Membrane</keyword>
<dbReference type="NCBIfam" id="NF047864">
    <property type="entry name" value="CBU_0592_membra"/>
    <property type="match status" value="1"/>
</dbReference>
<keyword evidence="4" id="KW-1185">Reference proteome</keyword>
<sequence>MNLQWYDWVGILGTLLVLLAYFLLQAEKLRGNGLLYQLLNLFGAVGVLASLYNKFNLAVCLLMVAWIVITVYGLVRTVKGKGVPKTPGM</sequence>
<keyword evidence="1" id="KW-0812">Transmembrane</keyword>
<organism evidence="3 4">
    <name type="scientific">Luteimonas cucumeris</name>
    <dbReference type="NCBI Taxonomy" id="985012"/>
    <lineage>
        <taxon>Bacteria</taxon>
        <taxon>Pseudomonadati</taxon>
        <taxon>Pseudomonadota</taxon>
        <taxon>Gammaproteobacteria</taxon>
        <taxon>Lysobacterales</taxon>
        <taxon>Lysobacteraceae</taxon>
        <taxon>Luteimonas</taxon>
    </lineage>
</organism>
<dbReference type="RefSeq" id="WP_144898539.1">
    <property type="nucleotide sequence ID" value="NZ_VLKN01000002.1"/>
</dbReference>
<name>A0A562LB43_9GAMM</name>
<feature type="domain" description="CBU-0592-like" evidence="2">
    <location>
        <begin position="6"/>
        <end position="79"/>
    </location>
</feature>
<evidence type="ECO:0000313" key="4">
    <source>
        <dbReference type="Proteomes" id="UP000315167"/>
    </source>
</evidence>
<accession>A0A562LB43</accession>
<reference evidence="3 4" key="1">
    <citation type="journal article" date="2015" name="Stand. Genomic Sci.">
        <title>Genomic Encyclopedia of Bacterial and Archaeal Type Strains, Phase III: the genomes of soil and plant-associated and newly described type strains.</title>
        <authorList>
            <person name="Whitman W.B."/>
            <person name="Woyke T."/>
            <person name="Klenk H.P."/>
            <person name="Zhou Y."/>
            <person name="Lilburn T.G."/>
            <person name="Beck B.J."/>
            <person name="De Vos P."/>
            <person name="Vandamme P."/>
            <person name="Eisen J.A."/>
            <person name="Garrity G."/>
            <person name="Hugenholtz P."/>
            <person name="Kyrpides N.C."/>
        </authorList>
    </citation>
    <scope>NUCLEOTIDE SEQUENCE [LARGE SCALE GENOMIC DNA]</scope>
    <source>
        <strain evidence="3 4">CGMCC 1.10821</strain>
    </source>
</reference>
<dbReference type="InterPro" id="IPR058058">
    <property type="entry name" value="CBU_0592-like"/>
</dbReference>
<gene>
    <name evidence="3" type="ORF">IP90_01033</name>
</gene>
<feature type="transmembrane region" description="Helical" evidence="1">
    <location>
        <begin position="6"/>
        <end position="24"/>
    </location>
</feature>
<dbReference type="Pfam" id="PF26604">
    <property type="entry name" value="CBU_0592"/>
    <property type="match status" value="1"/>
</dbReference>
<proteinExistence type="predicted"/>
<comment type="caution">
    <text evidence="3">The sequence shown here is derived from an EMBL/GenBank/DDBJ whole genome shotgun (WGS) entry which is preliminary data.</text>
</comment>
<dbReference type="OrthoDB" id="5957557at2"/>
<dbReference type="EMBL" id="VLKN01000002">
    <property type="protein sequence ID" value="TWI04892.1"/>
    <property type="molecule type" value="Genomic_DNA"/>
</dbReference>
<dbReference type="AlphaFoldDB" id="A0A562LB43"/>
<dbReference type="Proteomes" id="UP000315167">
    <property type="component" value="Unassembled WGS sequence"/>
</dbReference>